<dbReference type="InterPro" id="IPR010314">
    <property type="entry name" value="E3_Ub_ligase_DUF913"/>
</dbReference>
<sequence length="755" mass="77874">MKIQKQSKVEAPAPIEEIINRVLSAPDLAAGLAGFTWSSDKGDLLHWCRLLDAFDAFLEQHAACRPDVQLEAAAPAAPFPSAAVLAVLGATATIFENCSSNKQVYGSFDHLTSLLAAPDPEVVGAVLATLTAFLKKPHHSLMRWQATGQLTAQLLQLCRGWGGKEEGLDLVTCVQDDEEPVRKALVKATTLTYEFLPPPGAPGAAAAAPDAAAAAETEPAPGAVAPAPGGGAAEAASAAAAPAAAAAPVKISLPSLHKYADGEDEIMRQLIRHYNVPKEARFDLLSRVRVARAFGSLEGRRRAVRHRLQALCLLLHSAPQQGDDLATLFVADPDLITELVALVQRDAGVPGELRVQALRTLTAQLSERSRHGQVISSIAAGGSSGLLSVLLHKAVSTVVAQAAADGHEMARPGAAAAAEASGSAPAAPPPPLPPDPAGRAHAAALADALLALVQSLASSTAGCTALADAGVVSSLMPLLRDTHPEHVGLVVAAVRILEALVDFSQSALTLFRDLGGLSELIARLGVEVGVQAPEPRPEGAEGGGGGDAPAADASMEPATAPTVHAAPPEAGAAAAAGPDAGAQPVQPLPRPQLPHGRRVLLKFLLRGVALSSYAPASSAAATRPAEADARLLYACLSAMYARAEEFGGGLFALAAGVMTDLIHHEPQSYRQLQESGLTEAFLAAVKTNLLPSGEAVCAVPNALVALCLNTFGLQRVRETQVLQVLVPVFSSRRYMRAVAGDAPRVLGSGLEELFR</sequence>
<feature type="domain" description="DUF908" evidence="2">
    <location>
        <begin position="83"/>
        <end position="395"/>
    </location>
</feature>
<evidence type="ECO:0000313" key="5">
    <source>
        <dbReference type="Proteomes" id="UP000054498"/>
    </source>
</evidence>
<name>A0A0D2M961_9CHLO</name>
<proteinExistence type="predicted"/>
<gene>
    <name evidence="4" type="ORF">MNEG_8141</name>
</gene>
<feature type="compositionally biased region" description="Low complexity" evidence="1">
    <location>
        <begin position="411"/>
        <end position="425"/>
    </location>
</feature>
<protein>
    <recommendedName>
        <fullName evidence="6">E3 ubiquitin-protein ligase HUWE1</fullName>
    </recommendedName>
</protein>
<keyword evidence="5" id="KW-1185">Reference proteome</keyword>
<dbReference type="InterPro" id="IPR016024">
    <property type="entry name" value="ARM-type_fold"/>
</dbReference>
<feature type="compositionally biased region" description="Low complexity" evidence="1">
    <location>
        <begin position="548"/>
        <end position="585"/>
    </location>
</feature>
<dbReference type="Pfam" id="PF06012">
    <property type="entry name" value="DUF908"/>
    <property type="match status" value="1"/>
</dbReference>
<dbReference type="InterPro" id="IPR010309">
    <property type="entry name" value="E3_Ub_ligase_DUF908"/>
</dbReference>
<evidence type="ECO:0000259" key="2">
    <source>
        <dbReference type="Pfam" id="PF06012"/>
    </source>
</evidence>
<organism evidence="4 5">
    <name type="scientific">Monoraphidium neglectum</name>
    <dbReference type="NCBI Taxonomy" id="145388"/>
    <lineage>
        <taxon>Eukaryota</taxon>
        <taxon>Viridiplantae</taxon>
        <taxon>Chlorophyta</taxon>
        <taxon>core chlorophytes</taxon>
        <taxon>Chlorophyceae</taxon>
        <taxon>CS clade</taxon>
        <taxon>Sphaeropleales</taxon>
        <taxon>Selenastraceae</taxon>
        <taxon>Monoraphidium</taxon>
    </lineage>
</organism>
<dbReference type="AlphaFoldDB" id="A0A0D2M961"/>
<dbReference type="GeneID" id="25741017"/>
<dbReference type="STRING" id="145388.A0A0D2M961"/>
<accession>A0A0D2M961</accession>
<feature type="region of interest" description="Disordered" evidence="1">
    <location>
        <begin position="532"/>
        <end position="593"/>
    </location>
</feature>
<reference evidence="4 5" key="1">
    <citation type="journal article" date="2013" name="BMC Genomics">
        <title>Reconstruction of the lipid metabolism for the microalga Monoraphidium neglectum from its genome sequence reveals characteristics suitable for biofuel production.</title>
        <authorList>
            <person name="Bogen C."/>
            <person name="Al-Dilaimi A."/>
            <person name="Albersmeier A."/>
            <person name="Wichmann J."/>
            <person name="Grundmann M."/>
            <person name="Rupp O."/>
            <person name="Lauersen K.J."/>
            <person name="Blifernez-Klassen O."/>
            <person name="Kalinowski J."/>
            <person name="Goesmann A."/>
            <person name="Mussgnug J.H."/>
            <person name="Kruse O."/>
        </authorList>
    </citation>
    <scope>NUCLEOTIDE SEQUENCE [LARGE SCALE GENOMIC DNA]</scope>
    <source>
        <strain evidence="4 5">SAG 48.87</strain>
    </source>
</reference>
<dbReference type="InterPro" id="IPR011989">
    <property type="entry name" value="ARM-like"/>
</dbReference>
<dbReference type="EMBL" id="KK101735">
    <property type="protein sequence ID" value="KIY99819.1"/>
    <property type="molecule type" value="Genomic_DNA"/>
</dbReference>
<feature type="domain" description="DUF913" evidence="3">
    <location>
        <begin position="493"/>
        <end position="755"/>
    </location>
</feature>
<dbReference type="Pfam" id="PF06025">
    <property type="entry name" value="DUF913"/>
    <property type="match status" value="1"/>
</dbReference>
<dbReference type="SUPFAM" id="SSF48371">
    <property type="entry name" value="ARM repeat"/>
    <property type="match status" value="1"/>
</dbReference>
<feature type="compositionally biased region" description="Pro residues" evidence="1">
    <location>
        <begin position="426"/>
        <end position="436"/>
    </location>
</feature>
<evidence type="ECO:0008006" key="6">
    <source>
        <dbReference type="Google" id="ProtNLM"/>
    </source>
</evidence>
<dbReference type="Gene3D" id="1.25.10.10">
    <property type="entry name" value="Leucine-rich Repeat Variant"/>
    <property type="match status" value="1"/>
</dbReference>
<evidence type="ECO:0000256" key="1">
    <source>
        <dbReference type="SAM" id="MobiDB-lite"/>
    </source>
</evidence>
<dbReference type="RefSeq" id="XP_013898839.1">
    <property type="nucleotide sequence ID" value="XM_014043385.1"/>
</dbReference>
<dbReference type="KEGG" id="mng:MNEG_8141"/>
<dbReference type="Proteomes" id="UP000054498">
    <property type="component" value="Unassembled WGS sequence"/>
</dbReference>
<evidence type="ECO:0000313" key="4">
    <source>
        <dbReference type="EMBL" id="KIY99819.1"/>
    </source>
</evidence>
<dbReference type="OrthoDB" id="8068875at2759"/>
<evidence type="ECO:0000259" key="3">
    <source>
        <dbReference type="Pfam" id="PF06025"/>
    </source>
</evidence>
<feature type="region of interest" description="Disordered" evidence="1">
    <location>
        <begin position="204"/>
        <end position="231"/>
    </location>
</feature>
<feature type="region of interest" description="Disordered" evidence="1">
    <location>
        <begin position="410"/>
        <end position="439"/>
    </location>
</feature>